<dbReference type="SUPFAM" id="SSF51430">
    <property type="entry name" value="NAD(P)-linked oxidoreductase"/>
    <property type="match status" value="1"/>
</dbReference>
<organism evidence="5 6">
    <name type="scientific">Proteiniborus ethanoligenes</name>
    <dbReference type="NCBI Taxonomy" id="415015"/>
    <lineage>
        <taxon>Bacteria</taxon>
        <taxon>Bacillati</taxon>
        <taxon>Bacillota</taxon>
        <taxon>Clostridia</taxon>
        <taxon>Eubacteriales</taxon>
        <taxon>Proteiniborus</taxon>
    </lineage>
</organism>
<dbReference type="Gene3D" id="3.20.20.100">
    <property type="entry name" value="NADP-dependent oxidoreductase domain"/>
    <property type="match status" value="1"/>
</dbReference>
<evidence type="ECO:0000256" key="3">
    <source>
        <dbReference type="ARBA" id="ARBA00023014"/>
    </source>
</evidence>
<dbReference type="InterPro" id="IPR017896">
    <property type="entry name" value="4Fe4S_Fe-S-bd"/>
</dbReference>
<proteinExistence type="predicted"/>
<keyword evidence="6" id="KW-1185">Reference proteome</keyword>
<dbReference type="InterPro" id="IPR023210">
    <property type="entry name" value="NADP_OxRdtase_dom"/>
</dbReference>
<dbReference type="AlphaFoldDB" id="A0A1H3K590"/>
<evidence type="ECO:0000313" key="5">
    <source>
        <dbReference type="EMBL" id="SDY47333.1"/>
    </source>
</evidence>
<dbReference type="EMBL" id="FNQE01000001">
    <property type="protein sequence ID" value="SDY47333.1"/>
    <property type="molecule type" value="Genomic_DNA"/>
</dbReference>
<evidence type="ECO:0000256" key="2">
    <source>
        <dbReference type="ARBA" id="ARBA00023004"/>
    </source>
</evidence>
<protein>
    <recommendedName>
        <fullName evidence="4">4Fe-4S ferredoxin-type domain-containing protein</fullName>
    </recommendedName>
</protein>
<accession>A0A1H3K590</accession>
<gene>
    <name evidence="5" type="ORF">SAMN05660462_00139</name>
</gene>
<dbReference type="Pfam" id="PF00248">
    <property type="entry name" value="Aldo_ket_red"/>
    <property type="match status" value="1"/>
</dbReference>
<evidence type="ECO:0000256" key="1">
    <source>
        <dbReference type="ARBA" id="ARBA00022723"/>
    </source>
</evidence>
<keyword evidence="3" id="KW-0411">Iron-sulfur</keyword>
<dbReference type="GO" id="GO:0051536">
    <property type="term" value="F:iron-sulfur cluster binding"/>
    <property type="evidence" value="ECO:0007669"/>
    <property type="project" value="UniProtKB-KW"/>
</dbReference>
<dbReference type="PROSITE" id="PS51379">
    <property type="entry name" value="4FE4S_FER_2"/>
    <property type="match status" value="1"/>
</dbReference>
<dbReference type="OrthoDB" id="9773828at2"/>
<dbReference type="RefSeq" id="WP_091725829.1">
    <property type="nucleotide sequence ID" value="NZ_FNQE01000001.1"/>
</dbReference>
<dbReference type="Pfam" id="PF13187">
    <property type="entry name" value="Fer4_9"/>
    <property type="match status" value="1"/>
</dbReference>
<keyword evidence="1" id="KW-0479">Metal-binding</keyword>
<dbReference type="InterPro" id="IPR036812">
    <property type="entry name" value="NAD(P)_OxRdtase_dom_sf"/>
</dbReference>
<dbReference type="InterPro" id="IPR017900">
    <property type="entry name" value="4Fe4S_Fe_S_CS"/>
</dbReference>
<dbReference type="Proteomes" id="UP000198625">
    <property type="component" value="Unassembled WGS sequence"/>
</dbReference>
<dbReference type="PROSITE" id="PS00198">
    <property type="entry name" value="4FE4S_FER_1"/>
    <property type="match status" value="1"/>
</dbReference>
<sequence length="378" mass="43700">MLYRKFGKLDFQVSNLGFGCMRFPVLDNDNGKIDEVEAIRMLRYAIDNGVNYVDTAYPYHQGNSEPLVAKALKDGYREKVKLATKLPVWLCRTYEDFDKYLNEQLEKLETEYVDFYLLHSLSKKSWTNAKDLGVLDFLDRALWDGRIKYAGFSFHDDIDTFKEIVNSYDWTFCQIQLNYMDENYQAGLEGLRYAAEKELAIIIMEPIKGGKLAKEPEGDFKELWEKSRVKMTPAELALRWVWNQPEVALLLSGMSTMEQVEENIKTASTALPNSLKPNEIKLINDIKDIYNSRNKVGCTSCRYCVPCPNNIAIPNIFEIYNNYFVYDMVTWGKKAYENMINAGTDSTKCIECGQCESICPQNIEIIHHLKEADLVLRK</sequence>
<dbReference type="PANTHER" id="PTHR43312:SF2">
    <property type="entry name" value="OXIDOREDUCTASE"/>
    <property type="match status" value="1"/>
</dbReference>
<dbReference type="GO" id="GO:0046872">
    <property type="term" value="F:metal ion binding"/>
    <property type="evidence" value="ECO:0007669"/>
    <property type="project" value="UniProtKB-KW"/>
</dbReference>
<name>A0A1H3K590_9FIRM</name>
<evidence type="ECO:0000313" key="6">
    <source>
        <dbReference type="Proteomes" id="UP000198625"/>
    </source>
</evidence>
<reference evidence="5 6" key="1">
    <citation type="submission" date="2016-10" db="EMBL/GenBank/DDBJ databases">
        <authorList>
            <person name="de Groot N.N."/>
        </authorList>
    </citation>
    <scope>NUCLEOTIDE SEQUENCE [LARGE SCALE GENOMIC DNA]</scope>
    <source>
        <strain evidence="5 6">DSM 21650</strain>
    </source>
</reference>
<evidence type="ECO:0000259" key="4">
    <source>
        <dbReference type="PROSITE" id="PS51379"/>
    </source>
</evidence>
<dbReference type="InterPro" id="IPR053135">
    <property type="entry name" value="AKR2_Oxidoreductase"/>
</dbReference>
<dbReference type="STRING" id="415015.SAMN05660462_00139"/>
<feature type="domain" description="4Fe-4S ferredoxin-type" evidence="4">
    <location>
        <begin position="340"/>
        <end position="368"/>
    </location>
</feature>
<dbReference type="CDD" id="cd19096">
    <property type="entry name" value="AKR_Fe-S_oxidoreductase"/>
    <property type="match status" value="1"/>
</dbReference>
<dbReference type="PANTHER" id="PTHR43312">
    <property type="entry name" value="D-THREO-ALDOSE 1-DEHYDROGENASE"/>
    <property type="match status" value="1"/>
</dbReference>
<keyword evidence="2" id="KW-0408">Iron</keyword>